<keyword evidence="1" id="KW-0720">Serine protease</keyword>
<dbReference type="InterPro" id="IPR009003">
    <property type="entry name" value="Peptidase_S1_PA"/>
</dbReference>
<evidence type="ECO:0000313" key="2">
    <source>
        <dbReference type="EMBL" id="QHT61312.1"/>
    </source>
</evidence>
<evidence type="ECO:0000256" key="1">
    <source>
        <dbReference type="ARBA" id="ARBA00022825"/>
    </source>
</evidence>
<dbReference type="SUPFAM" id="SSF50494">
    <property type="entry name" value="Trypsin-like serine proteases"/>
    <property type="match status" value="1"/>
</dbReference>
<dbReference type="Proteomes" id="UP000476064">
    <property type="component" value="Chromosome"/>
</dbReference>
<dbReference type="KEGG" id="plyc:GXP70_16010"/>
<dbReference type="EMBL" id="CP048209">
    <property type="protein sequence ID" value="QHT61312.1"/>
    <property type="molecule type" value="Genomic_DNA"/>
</dbReference>
<dbReference type="GO" id="GO:0008236">
    <property type="term" value="F:serine-type peptidase activity"/>
    <property type="evidence" value="ECO:0007669"/>
    <property type="project" value="UniProtKB-KW"/>
</dbReference>
<proteinExistence type="predicted"/>
<organism evidence="2 3">
    <name type="scientific">Paenibacillus lycopersici</name>
    <dbReference type="NCBI Taxonomy" id="2704462"/>
    <lineage>
        <taxon>Bacteria</taxon>
        <taxon>Bacillati</taxon>
        <taxon>Bacillota</taxon>
        <taxon>Bacilli</taxon>
        <taxon>Bacillales</taxon>
        <taxon>Paenibacillaceae</taxon>
        <taxon>Paenibacillus</taxon>
    </lineage>
</organism>
<name>A0A6C0FZ06_9BACL</name>
<protein>
    <submittedName>
        <fullName evidence="2">Trypsin-like peptidase domain-containing protein</fullName>
    </submittedName>
</protein>
<dbReference type="AlphaFoldDB" id="A0A6C0FZ06"/>
<accession>A0A6C0FZ06</accession>
<sequence>MNTRKNIFIDPLSACSLRLELAVNNHVLSTATGFLVNINSSNYLITNWHVLSGRNAENGMLLSSTGAVPDEVRIIYHSSRGLGNWIRISEKLYDSDGNARWLEHPMGNKIDVVALPVTINSEVSAYPLDLNLASVDMLAQPAMPVSIIGFPYGIATGVAFPIWKTGHIASDPDLNYDNLPVFLIDATTRGGMSGSPVILRLTGGYNTSNGNYIMAGGVSNKFLGIYAGRIHGDAEIGRVWRPYLIEEIIEKKFVSDT</sequence>
<keyword evidence="1" id="KW-0378">Hydrolase</keyword>
<dbReference type="RefSeq" id="WP_162357751.1">
    <property type="nucleotide sequence ID" value="NZ_CP048209.1"/>
</dbReference>
<keyword evidence="1" id="KW-0645">Protease</keyword>
<dbReference type="Pfam" id="PF13365">
    <property type="entry name" value="Trypsin_2"/>
    <property type="match status" value="1"/>
</dbReference>
<evidence type="ECO:0000313" key="3">
    <source>
        <dbReference type="Proteomes" id="UP000476064"/>
    </source>
</evidence>
<reference evidence="2 3" key="1">
    <citation type="submission" date="2020-01" db="EMBL/GenBank/DDBJ databases">
        <title>Paenibacillus sp. nov., isolated from tomato rhizosphere.</title>
        <authorList>
            <person name="Weon H.-Y."/>
            <person name="Lee S.A."/>
        </authorList>
    </citation>
    <scope>NUCLEOTIDE SEQUENCE [LARGE SCALE GENOMIC DNA]</scope>
    <source>
        <strain evidence="2 3">12200R-189</strain>
    </source>
</reference>
<gene>
    <name evidence="2" type="ORF">GXP70_16010</name>
</gene>
<keyword evidence="3" id="KW-1185">Reference proteome</keyword>